<gene>
    <name evidence="2" type="ORF">BJD16_19420</name>
</gene>
<feature type="coiled-coil region" evidence="1">
    <location>
        <begin position="115"/>
        <end position="156"/>
    </location>
</feature>
<evidence type="ECO:0000256" key="1">
    <source>
        <dbReference type="SAM" id="Coils"/>
    </source>
</evidence>
<evidence type="ECO:0000313" key="2">
    <source>
        <dbReference type="EMBL" id="OHY90351.1"/>
    </source>
</evidence>
<accession>A0A1S2CRK1</accession>
<dbReference type="STRING" id="646.BJD16_19420"/>
<proteinExistence type="predicted"/>
<comment type="caution">
    <text evidence="2">The sequence shown here is derived from an EMBL/GenBank/DDBJ whole genome shotgun (WGS) entry which is preliminary data.</text>
</comment>
<dbReference type="Proteomes" id="UP000179934">
    <property type="component" value="Unassembled WGS sequence"/>
</dbReference>
<dbReference type="AlphaFoldDB" id="A0A1S2CRK1"/>
<dbReference type="EMBL" id="MKFU01000033">
    <property type="protein sequence ID" value="OHY90351.1"/>
    <property type="molecule type" value="Genomic_DNA"/>
</dbReference>
<sequence length="168" mass="19644">MNKAFSISHELEDFELDKMHAKARENLVKVANLVGPLDLAEWQNFIENGSLNATAIIKEIGISRSSYYQNKYIVAYLKSKAQWLAEQNTLQELPYQARDTSKAPAKRYSPQEKSIQEKDKMIRQLQLRVAELESHLEGLKQEYKSLQSNSHREQHRMELLEIFKRVPR</sequence>
<organism evidence="2 3">
    <name type="scientific">Aeromonas sobria</name>
    <dbReference type="NCBI Taxonomy" id="646"/>
    <lineage>
        <taxon>Bacteria</taxon>
        <taxon>Pseudomonadati</taxon>
        <taxon>Pseudomonadota</taxon>
        <taxon>Gammaproteobacteria</taxon>
        <taxon>Aeromonadales</taxon>
        <taxon>Aeromonadaceae</taxon>
        <taxon>Aeromonas</taxon>
    </lineage>
</organism>
<evidence type="ECO:0000313" key="3">
    <source>
        <dbReference type="Proteomes" id="UP000179934"/>
    </source>
</evidence>
<reference evidence="2 3" key="1">
    <citation type="submission" date="2016-09" db="EMBL/GenBank/DDBJ databases">
        <title>Draft Genome Sequence of Aeromonas sobria Strain 08005, Isolated from Sick Rana catesbeiana.</title>
        <authorList>
            <person name="Yang Q."/>
        </authorList>
    </citation>
    <scope>NUCLEOTIDE SEQUENCE [LARGE SCALE GENOMIC DNA]</scope>
    <source>
        <strain evidence="2 3">08005</strain>
    </source>
</reference>
<protein>
    <submittedName>
        <fullName evidence="2">Uncharacterized protein</fullName>
    </submittedName>
</protein>
<dbReference type="RefSeq" id="WP_010676173.1">
    <property type="nucleotide sequence ID" value="NZ_CDBW01000026.1"/>
</dbReference>
<name>A0A1S2CRK1_AERSO</name>
<dbReference type="GeneID" id="58922881"/>
<dbReference type="OrthoDB" id="5591070at2"/>
<keyword evidence="1" id="KW-0175">Coiled coil</keyword>